<accession>A0ABV9UUI1</accession>
<feature type="transmembrane region" description="Helical" evidence="1">
    <location>
        <begin position="6"/>
        <end position="39"/>
    </location>
</feature>
<dbReference type="RefSeq" id="WP_344378361.1">
    <property type="nucleotide sequence ID" value="NZ_BAAASQ010000021.1"/>
</dbReference>
<protein>
    <recommendedName>
        <fullName evidence="4">Integral membrane protein</fullName>
    </recommendedName>
</protein>
<keyword evidence="3" id="KW-1185">Reference proteome</keyword>
<dbReference type="EMBL" id="JBHSIZ010000029">
    <property type="protein sequence ID" value="MFC4959281.1"/>
    <property type="molecule type" value="Genomic_DNA"/>
</dbReference>
<name>A0ABV9UUI1_9ACTN</name>
<keyword evidence="1" id="KW-1133">Transmembrane helix</keyword>
<keyword evidence="1" id="KW-0472">Membrane</keyword>
<comment type="caution">
    <text evidence="2">The sequence shown here is derived from an EMBL/GenBank/DDBJ whole genome shotgun (WGS) entry which is preliminary data.</text>
</comment>
<keyword evidence="1" id="KW-0812">Transmembrane</keyword>
<evidence type="ECO:0000313" key="2">
    <source>
        <dbReference type="EMBL" id="MFC4959281.1"/>
    </source>
</evidence>
<evidence type="ECO:0000313" key="3">
    <source>
        <dbReference type="Proteomes" id="UP001595834"/>
    </source>
</evidence>
<sequence>MSASVFVGGVLFAIAISLSSVVLQAVIGAAALIMIVRFLALPFQVWVRVDAQAITWKTSRAGVKNGLPASGTVAVGDVVAAAVVREKTTVRTFGTQKEMEMRGVRLTLRSGDGIMLPARATVANVSADSPLQRLVAELRRQHPDLASGLAVPTM</sequence>
<reference evidence="3" key="1">
    <citation type="journal article" date="2019" name="Int. J. Syst. Evol. Microbiol.">
        <title>The Global Catalogue of Microorganisms (GCM) 10K type strain sequencing project: providing services to taxonomists for standard genome sequencing and annotation.</title>
        <authorList>
            <consortium name="The Broad Institute Genomics Platform"/>
            <consortium name="The Broad Institute Genome Sequencing Center for Infectious Disease"/>
            <person name="Wu L."/>
            <person name="Ma J."/>
        </authorList>
    </citation>
    <scope>NUCLEOTIDE SEQUENCE [LARGE SCALE GENOMIC DNA]</scope>
    <source>
        <strain evidence="3">CCM 7224</strain>
    </source>
</reference>
<proteinExistence type="predicted"/>
<evidence type="ECO:0000256" key="1">
    <source>
        <dbReference type="SAM" id="Phobius"/>
    </source>
</evidence>
<dbReference type="Proteomes" id="UP001595834">
    <property type="component" value="Unassembled WGS sequence"/>
</dbReference>
<evidence type="ECO:0008006" key="4">
    <source>
        <dbReference type="Google" id="ProtNLM"/>
    </source>
</evidence>
<gene>
    <name evidence="2" type="ORF">ACFPFX_23605</name>
</gene>
<organism evidence="2 3">
    <name type="scientific">Streptomyces mauvecolor</name>
    <dbReference type="NCBI Taxonomy" id="58345"/>
    <lineage>
        <taxon>Bacteria</taxon>
        <taxon>Bacillati</taxon>
        <taxon>Actinomycetota</taxon>
        <taxon>Actinomycetes</taxon>
        <taxon>Kitasatosporales</taxon>
        <taxon>Streptomycetaceae</taxon>
        <taxon>Streptomyces</taxon>
    </lineage>
</organism>